<evidence type="ECO:0000313" key="3">
    <source>
        <dbReference type="Proteomes" id="UP001346869"/>
    </source>
</evidence>
<name>A0AAN8ABZ5_ELEMC</name>
<proteinExistence type="predicted"/>
<protein>
    <submittedName>
        <fullName evidence="2">Uncharacterized protein</fullName>
    </submittedName>
</protein>
<keyword evidence="3" id="KW-1185">Reference proteome</keyword>
<accession>A0AAN8ABZ5</accession>
<reference evidence="2 3" key="2">
    <citation type="journal article" date="2023" name="Mol. Biol. Evol.">
        <title>Genomics of Secondarily Temperate Adaptation in the Only Non-Antarctic Icefish.</title>
        <authorList>
            <person name="Rivera-Colon A.G."/>
            <person name="Rayamajhi N."/>
            <person name="Minhas B.F."/>
            <person name="Madrigal G."/>
            <person name="Bilyk K.T."/>
            <person name="Yoon V."/>
            <person name="Hune M."/>
            <person name="Gregory S."/>
            <person name="Cheng C.H.C."/>
            <person name="Catchen J.M."/>
        </authorList>
    </citation>
    <scope>NUCLEOTIDE SEQUENCE [LARGE SCALE GENOMIC DNA]</scope>
    <source>
        <strain evidence="2">JMC-PN-2008</strain>
    </source>
</reference>
<keyword evidence="1" id="KW-1133">Transmembrane helix</keyword>
<feature type="transmembrane region" description="Helical" evidence="1">
    <location>
        <begin position="45"/>
        <end position="67"/>
    </location>
</feature>
<gene>
    <name evidence="2" type="ORF">PBY51_015470</name>
</gene>
<dbReference type="EMBL" id="JAUZQC010000019">
    <property type="protein sequence ID" value="KAK5854398.1"/>
    <property type="molecule type" value="Genomic_DNA"/>
</dbReference>
<organism evidence="2 3">
    <name type="scientific">Eleginops maclovinus</name>
    <name type="common">Patagonian blennie</name>
    <name type="synonym">Eleginus maclovinus</name>
    <dbReference type="NCBI Taxonomy" id="56733"/>
    <lineage>
        <taxon>Eukaryota</taxon>
        <taxon>Metazoa</taxon>
        <taxon>Chordata</taxon>
        <taxon>Craniata</taxon>
        <taxon>Vertebrata</taxon>
        <taxon>Euteleostomi</taxon>
        <taxon>Actinopterygii</taxon>
        <taxon>Neopterygii</taxon>
        <taxon>Teleostei</taxon>
        <taxon>Neoteleostei</taxon>
        <taxon>Acanthomorphata</taxon>
        <taxon>Eupercaria</taxon>
        <taxon>Perciformes</taxon>
        <taxon>Notothenioidei</taxon>
        <taxon>Eleginopidae</taxon>
        <taxon>Eleginops</taxon>
    </lineage>
</organism>
<reference evidence="2 3" key="1">
    <citation type="journal article" date="2023" name="Genes (Basel)">
        <title>Chromosome-Level Genome Assembly and Circadian Gene Repertoire of the Patagonia Blennie Eleginops maclovinus-The Closest Ancestral Proxy of Antarctic Cryonotothenioids.</title>
        <authorList>
            <person name="Cheng C.C."/>
            <person name="Rivera-Colon A.G."/>
            <person name="Minhas B.F."/>
            <person name="Wilson L."/>
            <person name="Rayamajhi N."/>
            <person name="Vargas-Chacoff L."/>
            <person name="Catchen J.M."/>
        </authorList>
    </citation>
    <scope>NUCLEOTIDE SEQUENCE [LARGE SCALE GENOMIC DNA]</scope>
    <source>
        <strain evidence="2">JMC-PN-2008</strain>
    </source>
</reference>
<keyword evidence="1" id="KW-0472">Membrane</keyword>
<evidence type="ECO:0000256" key="1">
    <source>
        <dbReference type="SAM" id="Phobius"/>
    </source>
</evidence>
<dbReference type="AlphaFoldDB" id="A0AAN8ABZ5"/>
<evidence type="ECO:0000313" key="2">
    <source>
        <dbReference type="EMBL" id="KAK5854398.1"/>
    </source>
</evidence>
<dbReference type="Proteomes" id="UP001346869">
    <property type="component" value="Unassembled WGS sequence"/>
</dbReference>
<comment type="caution">
    <text evidence="2">The sequence shown here is derived from an EMBL/GenBank/DDBJ whole genome shotgun (WGS) entry which is preliminary data.</text>
</comment>
<sequence>MLIRLKEDTGRVGRQQKALSWRSEELSLGATSDLRLLRQRANRKWAVSSVVVVVMKLMISCLGRGQIVLLTTVPVEKEMGLKKDQD</sequence>
<keyword evidence="1" id="KW-0812">Transmembrane</keyword>